<dbReference type="EMBL" id="BDGU01000019">
    <property type="protein sequence ID" value="GAV99796.1"/>
    <property type="molecule type" value="Genomic_DNA"/>
</dbReference>
<reference evidence="3 4" key="2">
    <citation type="submission" date="2017-02" db="EMBL/GenBank/DDBJ databases">
        <title>A genome survey and senescence transcriptome analysis in Lentinula edodes.</title>
        <authorList>
            <person name="Sakamoto Y."/>
            <person name="Nakade K."/>
            <person name="Sato S."/>
            <person name="Yoshida Y."/>
            <person name="Miyazaki K."/>
            <person name="Natsume S."/>
            <person name="Konno N."/>
        </authorList>
    </citation>
    <scope>NUCLEOTIDE SEQUENCE [LARGE SCALE GENOMIC DNA]</scope>
    <source>
        <strain evidence="3 4">NBRC 111202</strain>
    </source>
</reference>
<organism evidence="3 4">
    <name type="scientific">Lentinula edodes</name>
    <name type="common">Shiitake mushroom</name>
    <name type="synonym">Lentinus edodes</name>
    <dbReference type="NCBI Taxonomy" id="5353"/>
    <lineage>
        <taxon>Eukaryota</taxon>
        <taxon>Fungi</taxon>
        <taxon>Dikarya</taxon>
        <taxon>Basidiomycota</taxon>
        <taxon>Agaricomycotina</taxon>
        <taxon>Agaricomycetes</taxon>
        <taxon>Agaricomycetidae</taxon>
        <taxon>Agaricales</taxon>
        <taxon>Marasmiineae</taxon>
        <taxon>Omphalotaceae</taxon>
        <taxon>Lentinula</taxon>
    </lineage>
</organism>
<keyword evidence="4" id="KW-1185">Reference proteome</keyword>
<feature type="chain" id="PRO_5012026735" evidence="2">
    <location>
        <begin position="24"/>
        <end position="357"/>
    </location>
</feature>
<dbReference type="Proteomes" id="UP000188533">
    <property type="component" value="Unassembled WGS sequence"/>
</dbReference>
<reference evidence="3 4" key="1">
    <citation type="submission" date="2016-08" db="EMBL/GenBank/DDBJ databases">
        <authorList>
            <consortium name="Lentinula edodes genome sequencing consortium"/>
            <person name="Sakamoto Y."/>
            <person name="Nakade K."/>
            <person name="Sato S."/>
            <person name="Yoshida Y."/>
            <person name="Miyazaki K."/>
            <person name="Natsume S."/>
            <person name="Konno N."/>
        </authorList>
    </citation>
    <scope>NUCLEOTIDE SEQUENCE [LARGE SCALE GENOMIC DNA]</scope>
    <source>
        <strain evidence="3 4">NBRC 111202</strain>
    </source>
</reference>
<feature type="region of interest" description="Disordered" evidence="1">
    <location>
        <begin position="28"/>
        <end position="181"/>
    </location>
</feature>
<dbReference type="AlphaFoldDB" id="A0A1Q3DXP9"/>
<feature type="signal peptide" evidence="2">
    <location>
        <begin position="1"/>
        <end position="23"/>
    </location>
</feature>
<evidence type="ECO:0000313" key="3">
    <source>
        <dbReference type="EMBL" id="GAV99796.1"/>
    </source>
</evidence>
<evidence type="ECO:0000313" key="4">
    <source>
        <dbReference type="Proteomes" id="UP000188533"/>
    </source>
</evidence>
<feature type="compositionally biased region" description="Low complexity" evidence="1">
    <location>
        <begin position="28"/>
        <end position="41"/>
    </location>
</feature>
<feature type="compositionally biased region" description="Low complexity" evidence="1">
    <location>
        <begin position="53"/>
        <end position="68"/>
    </location>
</feature>
<protein>
    <submittedName>
        <fullName evidence="3">Uncharacterized protein</fullName>
    </submittedName>
</protein>
<evidence type="ECO:0000256" key="2">
    <source>
        <dbReference type="SAM" id="SignalP"/>
    </source>
</evidence>
<proteinExistence type="predicted"/>
<keyword evidence="2" id="KW-0732">Signal</keyword>
<evidence type="ECO:0000256" key="1">
    <source>
        <dbReference type="SAM" id="MobiDB-lite"/>
    </source>
</evidence>
<sequence>MHRQAFFSLIVAVIALCAALSIAAPTTGLSSSPYSPNSPKPEFQHFAPRTKPKSPANSSSKAPAKPKAAAPPPKKASKPAHILKAPTSSSTHPSTPKLPDRCPAKDKTGKKITKGRSIELEGRTPNPGTTLCDVPIRENVDCTGRPSPLEHVKRRSQPDSSDSEYLPGPSSSEDSSEGEDANVLECEHAVELQLLAFTFTKNGFCAALDDLVALSGMGKDAYLTDIKTKINQKTNLYNIPKDTNAAKNHITAKFKAGNGASDAATAPFDPENVIQWGRVKTYLNTPYVSSNAATLVKSIDTKATALLEKAELDAKGCQASQNTIDSAKAKFEPSEVTMASIWENYVKYVTTQAKVKN</sequence>
<feature type="compositionally biased region" description="Basic and acidic residues" evidence="1">
    <location>
        <begin position="98"/>
        <end position="109"/>
    </location>
</feature>
<feature type="compositionally biased region" description="Low complexity" evidence="1">
    <location>
        <begin position="86"/>
        <end position="95"/>
    </location>
</feature>
<comment type="caution">
    <text evidence="3">The sequence shown here is derived from an EMBL/GenBank/DDBJ whole genome shotgun (WGS) entry which is preliminary data.</text>
</comment>
<accession>A0A1Q3DXP9</accession>
<name>A0A1Q3DXP9_LENED</name>
<gene>
    <name evidence="3" type="ORF">LENED_001279</name>
</gene>